<keyword evidence="2 5" id="KW-0812">Transmembrane</keyword>
<evidence type="ECO:0000259" key="6">
    <source>
        <dbReference type="Pfam" id="PF00999"/>
    </source>
</evidence>
<dbReference type="InterPro" id="IPR006153">
    <property type="entry name" value="Cation/H_exchanger_TM"/>
</dbReference>
<keyword evidence="3 5" id="KW-1133">Transmembrane helix</keyword>
<dbReference type="GO" id="GO:1902600">
    <property type="term" value="P:proton transmembrane transport"/>
    <property type="evidence" value="ECO:0007669"/>
    <property type="project" value="InterPro"/>
</dbReference>
<reference evidence="7" key="1">
    <citation type="submission" date="2021-02" db="EMBL/GenBank/DDBJ databases">
        <authorList>
            <person name="Dougan E. K."/>
            <person name="Rhodes N."/>
            <person name="Thang M."/>
            <person name="Chan C."/>
        </authorList>
    </citation>
    <scope>NUCLEOTIDE SEQUENCE</scope>
</reference>
<keyword evidence="4 5" id="KW-0472">Membrane</keyword>
<dbReference type="EMBL" id="CAJNIZ010015736">
    <property type="protein sequence ID" value="CAE7377148.1"/>
    <property type="molecule type" value="Genomic_DNA"/>
</dbReference>
<feature type="transmembrane region" description="Helical" evidence="5">
    <location>
        <begin position="243"/>
        <end position="267"/>
    </location>
</feature>
<comment type="caution">
    <text evidence="7">The sequence shown here is derived from an EMBL/GenBank/DDBJ whole genome shotgun (WGS) entry which is preliminary data.</text>
</comment>
<feature type="transmembrane region" description="Helical" evidence="5">
    <location>
        <begin position="112"/>
        <end position="138"/>
    </location>
</feature>
<dbReference type="InterPro" id="IPR038770">
    <property type="entry name" value="Na+/solute_symporter_sf"/>
</dbReference>
<evidence type="ECO:0000256" key="4">
    <source>
        <dbReference type="ARBA" id="ARBA00023136"/>
    </source>
</evidence>
<dbReference type="AlphaFoldDB" id="A0A812PZT2"/>
<keyword evidence="8" id="KW-1185">Reference proteome</keyword>
<protein>
    <submittedName>
        <fullName evidence="7">KEA3 protein</fullName>
    </submittedName>
</protein>
<dbReference type="PANTHER" id="PTHR46157">
    <property type="entry name" value="K(+) EFFLUX ANTIPORTER 3, CHLOROPLASTIC"/>
    <property type="match status" value="1"/>
</dbReference>
<evidence type="ECO:0000256" key="3">
    <source>
        <dbReference type="ARBA" id="ARBA00022989"/>
    </source>
</evidence>
<evidence type="ECO:0000256" key="5">
    <source>
        <dbReference type="SAM" id="Phobius"/>
    </source>
</evidence>
<accession>A0A812PZT2</accession>
<feature type="domain" description="Cation/H+ exchanger transmembrane" evidence="6">
    <location>
        <begin position="2"/>
        <end position="260"/>
    </location>
</feature>
<evidence type="ECO:0000313" key="7">
    <source>
        <dbReference type="EMBL" id="CAE7377148.1"/>
    </source>
</evidence>
<dbReference type="PANTHER" id="PTHR46157:SF4">
    <property type="entry name" value="K(+) EFFLUX ANTIPORTER 3, CHLOROPLASTIC"/>
    <property type="match status" value="1"/>
</dbReference>
<dbReference type="GO" id="GO:0016020">
    <property type="term" value="C:membrane"/>
    <property type="evidence" value="ECO:0007669"/>
    <property type="project" value="UniProtKB-SubCell"/>
</dbReference>
<feature type="transmembrane region" description="Helical" evidence="5">
    <location>
        <begin position="31"/>
        <end position="54"/>
    </location>
</feature>
<evidence type="ECO:0000256" key="1">
    <source>
        <dbReference type="ARBA" id="ARBA00004141"/>
    </source>
</evidence>
<feature type="transmembrane region" description="Helical" evidence="5">
    <location>
        <begin position="74"/>
        <end position="92"/>
    </location>
</feature>
<gene>
    <name evidence="7" type="primary">KEA3</name>
    <name evidence="7" type="ORF">SPIL2461_LOCUS9165</name>
</gene>
<organism evidence="7 8">
    <name type="scientific">Symbiodinium pilosum</name>
    <name type="common">Dinoflagellate</name>
    <dbReference type="NCBI Taxonomy" id="2952"/>
    <lineage>
        <taxon>Eukaryota</taxon>
        <taxon>Sar</taxon>
        <taxon>Alveolata</taxon>
        <taxon>Dinophyceae</taxon>
        <taxon>Suessiales</taxon>
        <taxon>Symbiodiniaceae</taxon>
        <taxon>Symbiodinium</taxon>
    </lineage>
</organism>
<dbReference type="Proteomes" id="UP000649617">
    <property type="component" value="Unassembled WGS sequence"/>
</dbReference>
<dbReference type="GO" id="GO:0015297">
    <property type="term" value="F:antiporter activity"/>
    <property type="evidence" value="ECO:0007669"/>
    <property type="project" value="InterPro"/>
</dbReference>
<comment type="subcellular location">
    <subcellularLocation>
        <location evidence="1">Membrane</location>
        <topology evidence="1">Multi-pass membrane protein</topology>
    </subcellularLocation>
</comment>
<evidence type="ECO:0000256" key="2">
    <source>
        <dbReference type="ARBA" id="ARBA00022692"/>
    </source>
</evidence>
<proteinExistence type="predicted"/>
<dbReference type="OrthoDB" id="446911at2759"/>
<name>A0A812PZT2_SYMPI</name>
<sequence length="340" mass="35618">MLMGGGLALSSSAFALQLLRDKRQLGTRFGRASLGVLLFQDLAVVPMLVLAPLLADPGGASLPVAIAESFGKAVLALGIVVTTGHFFLRPLLAFVKRSDSSEAFLAVTLGTVLLSSSLTQAFGLSETLGAFVGGVLVAETDYKHQIEADIAPFRGMLLGLFFVTVGFSFDLSVLAHNWLIVLPLLMAVLVLKASVVILLGLWHGLSDASSLQASALLAPGGEFALVLFRLAEHVGIMSSNFATILVTTSVISMALTPLLAAGADSVARRIRQGRGVRNLEGQDQRAAADVQEITKGGDGFVAICGYNMIGRTVCNLLDQEGEAQYIVFEDDAAVATEVGT</sequence>
<feature type="transmembrane region" description="Helical" evidence="5">
    <location>
        <begin position="150"/>
        <end position="169"/>
    </location>
</feature>
<dbReference type="Gene3D" id="1.20.1530.20">
    <property type="match status" value="1"/>
</dbReference>
<evidence type="ECO:0000313" key="8">
    <source>
        <dbReference type="Proteomes" id="UP000649617"/>
    </source>
</evidence>
<feature type="transmembrane region" description="Helical" evidence="5">
    <location>
        <begin position="175"/>
        <end position="201"/>
    </location>
</feature>
<dbReference type="Pfam" id="PF00999">
    <property type="entry name" value="Na_H_Exchanger"/>
    <property type="match status" value="1"/>
</dbReference>